<keyword evidence="1" id="KW-0472">Membrane</keyword>
<dbReference type="SUPFAM" id="SSF54106">
    <property type="entry name" value="LysM domain"/>
    <property type="match status" value="1"/>
</dbReference>
<dbReference type="InterPro" id="IPR036779">
    <property type="entry name" value="LysM_dom_sf"/>
</dbReference>
<feature type="transmembrane region" description="Helical" evidence="1">
    <location>
        <begin position="20"/>
        <end position="40"/>
    </location>
</feature>
<dbReference type="Pfam" id="PF01476">
    <property type="entry name" value="LysM"/>
    <property type="match status" value="1"/>
</dbReference>
<protein>
    <submittedName>
        <fullName evidence="3">LysM peptidoglycan-binding domain-containing protein</fullName>
    </submittedName>
</protein>
<comment type="caution">
    <text evidence="3">The sequence shown here is derived from an EMBL/GenBank/DDBJ whole genome shotgun (WGS) entry which is preliminary data.</text>
</comment>
<dbReference type="AlphaFoldDB" id="A0A9D1ELQ1"/>
<gene>
    <name evidence="3" type="ORF">IAB98_12055</name>
</gene>
<dbReference type="EMBL" id="DVHU01000106">
    <property type="protein sequence ID" value="HIR94141.1"/>
    <property type="molecule type" value="Genomic_DNA"/>
</dbReference>
<dbReference type="InterPro" id="IPR018392">
    <property type="entry name" value="LysM"/>
</dbReference>
<keyword evidence="1" id="KW-1133">Transmembrane helix</keyword>
<proteinExistence type="predicted"/>
<reference evidence="3" key="1">
    <citation type="submission" date="2020-10" db="EMBL/GenBank/DDBJ databases">
        <authorList>
            <person name="Gilroy R."/>
        </authorList>
    </citation>
    <scope>NUCLEOTIDE SEQUENCE</scope>
    <source>
        <strain evidence="3">ChiSxjej1B13-7041</strain>
    </source>
</reference>
<evidence type="ECO:0000313" key="4">
    <source>
        <dbReference type="Proteomes" id="UP000886841"/>
    </source>
</evidence>
<dbReference type="Gene3D" id="3.10.350.10">
    <property type="entry name" value="LysM domain"/>
    <property type="match status" value="1"/>
</dbReference>
<sequence>MSTGKKFRIRQIRRIRERIIMLVIGIIIGLFLFQLFAVPANADNRSQKYKYYTGVFVRPGDNLWSIAEDYITDDYESMDSYIAEVMQMNHMSDTQVRAGNYLYVPYYSEELLE</sequence>
<evidence type="ECO:0000259" key="2">
    <source>
        <dbReference type="Pfam" id="PF01476"/>
    </source>
</evidence>
<reference evidence="3" key="2">
    <citation type="journal article" date="2021" name="PeerJ">
        <title>Extensive microbial diversity within the chicken gut microbiome revealed by metagenomics and culture.</title>
        <authorList>
            <person name="Gilroy R."/>
            <person name="Ravi A."/>
            <person name="Getino M."/>
            <person name="Pursley I."/>
            <person name="Horton D.L."/>
            <person name="Alikhan N.F."/>
            <person name="Baker D."/>
            <person name="Gharbi K."/>
            <person name="Hall N."/>
            <person name="Watson M."/>
            <person name="Adriaenssens E.M."/>
            <person name="Foster-Nyarko E."/>
            <person name="Jarju S."/>
            <person name="Secka A."/>
            <person name="Antonio M."/>
            <person name="Oren A."/>
            <person name="Chaudhuri R.R."/>
            <person name="La Ragione R."/>
            <person name="Hildebrand F."/>
            <person name="Pallen M.J."/>
        </authorList>
    </citation>
    <scope>NUCLEOTIDE SEQUENCE</scope>
    <source>
        <strain evidence="3">ChiSxjej1B13-7041</strain>
    </source>
</reference>
<feature type="domain" description="LysM" evidence="2">
    <location>
        <begin position="57"/>
        <end position="105"/>
    </location>
</feature>
<evidence type="ECO:0000256" key="1">
    <source>
        <dbReference type="SAM" id="Phobius"/>
    </source>
</evidence>
<dbReference type="Proteomes" id="UP000886841">
    <property type="component" value="Unassembled WGS sequence"/>
</dbReference>
<organism evidence="3 4">
    <name type="scientific">Candidatus Egerieimonas intestinavium</name>
    <dbReference type="NCBI Taxonomy" id="2840777"/>
    <lineage>
        <taxon>Bacteria</taxon>
        <taxon>Bacillati</taxon>
        <taxon>Bacillota</taxon>
        <taxon>Clostridia</taxon>
        <taxon>Lachnospirales</taxon>
        <taxon>Lachnospiraceae</taxon>
        <taxon>Lachnospiraceae incertae sedis</taxon>
        <taxon>Candidatus Egerieimonas</taxon>
    </lineage>
</organism>
<name>A0A9D1ELQ1_9FIRM</name>
<keyword evidence="1" id="KW-0812">Transmembrane</keyword>
<evidence type="ECO:0000313" key="3">
    <source>
        <dbReference type="EMBL" id="HIR94141.1"/>
    </source>
</evidence>
<dbReference type="CDD" id="cd00118">
    <property type="entry name" value="LysM"/>
    <property type="match status" value="1"/>
</dbReference>
<accession>A0A9D1ELQ1</accession>